<proteinExistence type="predicted"/>
<feature type="region of interest" description="Disordered" evidence="1">
    <location>
        <begin position="141"/>
        <end position="193"/>
    </location>
</feature>
<organism evidence="2 3">
    <name type="scientific">Boletus reticuloceps</name>
    <dbReference type="NCBI Taxonomy" id="495285"/>
    <lineage>
        <taxon>Eukaryota</taxon>
        <taxon>Fungi</taxon>
        <taxon>Dikarya</taxon>
        <taxon>Basidiomycota</taxon>
        <taxon>Agaricomycotina</taxon>
        <taxon>Agaricomycetes</taxon>
        <taxon>Agaricomycetidae</taxon>
        <taxon>Boletales</taxon>
        <taxon>Boletineae</taxon>
        <taxon>Boletaceae</taxon>
        <taxon>Boletoideae</taxon>
        <taxon>Boletus</taxon>
    </lineage>
</organism>
<dbReference type="InterPro" id="IPR007727">
    <property type="entry name" value="Spo12"/>
</dbReference>
<gene>
    <name evidence="2" type="ORF">JVT61DRAFT_13057</name>
</gene>
<evidence type="ECO:0000313" key="3">
    <source>
        <dbReference type="Proteomes" id="UP000683000"/>
    </source>
</evidence>
<feature type="compositionally biased region" description="Basic and acidic residues" evidence="1">
    <location>
        <begin position="184"/>
        <end position="193"/>
    </location>
</feature>
<accession>A0A8I3AB74</accession>
<protein>
    <submittedName>
        <fullName evidence="2">Uncharacterized protein</fullName>
    </submittedName>
</protein>
<reference evidence="2" key="1">
    <citation type="submission" date="2021-03" db="EMBL/GenBank/DDBJ databases">
        <title>Evolutionary innovations through gain and loss of genes in the ectomycorrhizal Boletales.</title>
        <authorList>
            <person name="Wu G."/>
            <person name="Miyauchi S."/>
            <person name="Morin E."/>
            <person name="Yang Z.-L."/>
            <person name="Xu J."/>
            <person name="Martin F.M."/>
        </authorList>
    </citation>
    <scope>NUCLEOTIDE SEQUENCE</scope>
    <source>
        <strain evidence="2">BR01</strain>
    </source>
</reference>
<sequence>MYMSESHDATTLVTFHAFKLTFFERVCSANRPTAPEIIDIVASQALAVHSKAVLTMSSTSTPGDSPASIQPMHNPSQAAHVVVPQAPLGNATNGTVVAPGMGMKAFLAKKLAKSNNPNFVSPTDNMVTPVTQKLNAAKQKRFAKGAKPTGSLFSNKEKEFQPLDEQQSGSDAEISDSKSPMGPAHEDANPFEC</sequence>
<name>A0A8I3AB74_9AGAM</name>
<dbReference type="Proteomes" id="UP000683000">
    <property type="component" value="Unassembled WGS sequence"/>
</dbReference>
<dbReference type="AlphaFoldDB" id="A0A8I3AB74"/>
<dbReference type="EMBL" id="JAGFBS010000006">
    <property type="protein sequence ID" value="KAG6378781.1"/>
    <property type="molecule type" value="Genomic_DNA"/>
</dbReference>
<dbReference type="Pfam" id="PF05032">
    <property type="entry name" value="Spo12"/>
    <property type="match status" value="1"/>
</dbReference>
<comment type="caution">
    <text evidence="2">The sequence shown here is derived from an EMBL/GenBank/DDBJ whole genome shotgun (WGS) entry which is preliminary data.</text>
</comment>
<keyword evidence="3" id="KW-1185">Reference proteome</keyword>
<evidence type="ECO:0000313" key="2">
    <source>
        <dbReference type="EMBL" id="KAG6378781.1"/>
    </source>
</evidence>
<evidence type="ECO:0000256" key="1">
    <source>
        <dbReference type="SAM" id="MobiDB-lite"/>
    </source>
</evidence>
<dbReference type="OrthoDB" id="5578329at2759"/>